<reference evidence="7 8" key="1">
    <citation type="journal article" date="2019" name="Microbiol. Resour. Announc.">
        <title>Draft Genome Sequences of Type Strains of Gordonibacter faecihominis, Paraeggerthella hongkongensis, Parvibacter caecicola,Slackia equolifaciens, Slackia faecicanis, and Slackia isoflavoniconvertens.</title>
        <authorList>
            <person name="Danylec N."/>
            <person name="Stoll D.A."/>
            <person name="Dotsch A."/>
            <person name="Huch M."/>
        </authorList>
    </citation>
    <scope>NUCLEOTIDE SEQUENCE [LARGE SCALE GENOMIC DNA]</scope>
    <source>
        <strain evidence="7 8">DSM 18785</strain>
    </source>
</reference>
<feature type="domain" description="Cysteine-rich" evidence="6">
    <location>
        <begin position="170"/>
        <end position="250"/>
    </location>
</feature>
<accession>A0A3N0ARN5</accession>
<evidence type="ECO:0000256" key="2">
    <source>
        <dbReference type="ARBA" id="ARBA00022723"/>
    </source>
</evidence>
<evidence type="ECO:0000256" key="3">
    <source>
        <dbReference type="ARBA" id="ARBA00022737"/>
    </source>
</evidence>
<protein>
    <recommendedName>
        <fullName evidence="6">Cysteine-rich domain-containing protein</fullName>
    </recommendedName>
</protein>
<dbReference type="Pfam" id="PF02754">
    <property type="entry name" value="CCG"/>
    <property type="match status" value="2"/>
</dbReference>
<gene>
    <name evidence="7" type="ORF">DMP10_07555</name>
</gene>
<keyword evidence="8" id="KW-1185">Reference proteome</keyword>
<proteinExistence type="predicted"/>
<feature type="domain" description="Cysteine-rich" evidence="6">
    <location>
        <begin position="38"/>
        <end position="119"/>
    </location>
</feature>
<evidence type="ECO:0000259" key="6">
    <source>
        <dbReference type="Pfam" id="PF02754"/>
    </source>
</evidence>
<evidence type="ECO:0000256" key="1">
    <source>
        <dbReference type="ARBA" id="ARBA00022485"/>
    </source>
</evidence>
<dbReference type="Proteomes" id="UP000278327">
    <property type="component" value="Unassembled WGS sequence"/>
</dbReference>
<dbReference type="PANTHER" id="PTHR32479">
    <property type="entry name" value="GLYCOLATE OXIDASE IRON-SULFUR SUBUNIT"/>
    <property type="match status" value="1"/>
</dbReference>
<evidence type="ECO:0000256" key="4">
    <source>
        <dbReference type="ARBA" id="ARBA00023004"/>
    </source>
</evidence>
<dbReference type="EMBL" id="QICA01000012">
    <property type="protein sequence ID" value="RNL37485.1"/>
    <property type="molecule type" value="Genomic_DNA"/>
</dbReference>
<keyword evidence="3" id="KW-0677">Repeat</keyword>
<dbReference type="AlphaFoldDB" id="A0A3N0ARN5"/>
<sequence length="311" mass="32309">MDDMAFTDALTGHVIAVSADGGAARVVEKRSVEDAPSVFFPGCSMVNYAPALVSVMADYLAGAGIAQGVSLLCCGKILDFEEGGAARRDTVDEKMREAFARAGVHRIVAACPNCSAALRRAFAAPGAPAIEVVPLSRALADAGCRIEEGAIARTLAAKGLTCDGGALLWVHDSCPDRGAYGFGSGMRELLPAAALIEENLKPASRCCGSTARAAGRFEAALSQGARRADEAASCGADALVCGCMSCAASLTMAQETLPVVHYLEFLCEYPMDWRALARPMALRFLLEGRAAPEGEGGRGFIDLARDAEAGR</sequence>
<dbReference type="GO" id="GO:0051539">
    <property type="term" value="F:4 iron, 4 sulfur cluster binding"/>
    <property type="evidence" value="ECO:0007669"/>
    <property type="project" value="UniProtKB-KW"/>
</dbReference>
<evidence type="ECO:0000256" key="5">
    <source>
        <dbReference type="ARBA" id="ARBA00023014"/>
    </source>
</evidence>
<keyword evidence="4" id="KW-0408">Iron</keyword>
<evidence type="ECO:0000313" key="7">
    <source>
        <dbReference type="EMBL" id="RNL37485.1"/>
    </source>
</evidence>
<keyword evidence="1" id="KW-0004">4Fe-4S</keyword>
<dbReference type="GO" id="GO:0016491">
    <property type="term" value="F:oxidoreductase activity"/>
    <property type="evidence" value="ECO:0007669"/>
    <property type="project" value="UniProtKB-ARBA"/>
</dbReference>
<dbReference type="InterPro" id="IPR004017">
    <property type="entry name" value="Cys_rich_dom"/>
</dbReference>
<keyword evidence="2" id="KW-0479">Metal-binding</keyword>
<dbReference type="PANTHER" id="PTHR32479:SF19">
    <property type="entry name" value="ANAEROBIC GLYCEROL-3-PHOSPHATE DEHYDROGENASE SUBUNIT C"/>
    <property type="match status" value="1"/>
</dbReference>
<dbReference type="GO" id="GO:0046872">
    <property type="term" value="F:metal ion binding"/>
    <property type="evidence" value="ECO:0007669"/>
    <property type="project" value="UniProtKB-KW"/>
</dbReference>
<organism evidence="7 8">
    <name type="scientific">Adlercreutzia equolifaciens subsp. celatus DSM 18785</name>
    <dbReference type="NCBI Taxonomy" id="1121021"/>
    <lineage>
        <taxon>Bacteria</taxon>
        <taxon>Bacillati</taxon>
        <taxon>Actinomycetota</taxon>
        <taxon>Coriobacteriia</taxon>
        <taxon>Eggerthellales</taxon>
        <taxon>Eggerthellaceae</taxon>
        <taxon>Adlercreutzia</taxon>
    </lineage>
</organism>
<keyword evidence="5" id="KW-0411">Iron-sulfur</keyword>
<name>A0A3N0ARN5_9ACTN</name>
<comment type="caution">
    <text evidence="7">The sequence shown here is derived from an EMBL/GenBank/DDBJ whole genome shotgun (WGS) entry which is preliminary data.</text>
</comment>
<evidence type="ECO:0000313" key="8">
    <source>
        <dbReference type="Proteomes" id="UP000278327"/>
    </source>
</evidence>